<evidence type="ECO:0000256" key="1">
    <source>
        <dbReference type="SAM" id="MobiDB-lite"/>
    </source>
</evidence>
<keyword evidence="4" id="KW-1185">Reference proteome</keyword>
<dbReference type="SUPFAM" id="SSF54001">
    <property type="entry name" value="Cysteine proteinases"/>
    <property type="match status" value="1"/>
</dbReference>
<accession>A0A2P8EFC3</accession>
<feature type="chain" id="PRO_5039384360" description="NlpC/P60 family protein" evidence="2">
    <location>
        <begin position="24"/>
        <end position="341"/>
    </location>
</feature>
<evidence type="ECO:0000256" key="2">
    <source>
        <dbReference type="SAM" id="SignalP"/>
    </source>
</evidence>
<organism evidence="3 4">
    <name type="scientific">Haloactinopolyspora alba</name>
    <dbReference type="NCBI Taxonomy" id="648780"/>
    <lineage>
        <taxon>Bacteria</taxon>
        <taxon>Bacillati</taxon>
        <taxon>Actinomycetota</taxon>
        <taxon>Actinomycetes</taxon>
        <taxon>Jiangellales</taxon>
        <taxon>Jiangellaceae</taxon>
        <taxon>Haloactinopolyspora</taxon>
    </lineage>
</organism>
<reference evidence="3 4" key="1">
    <citation type="submission" date="2018-03" db="EMBL/GenBank/DDBJ databases">
        <title>Genomic Encyclopedia of Archaeal and Bacterial Type Strains, Phase II (KMG-II): from individual species to whole genera.</title>
        <authorList>
            <person name="Goeker M."/>
        </authorList>
    </citation>
    <scope>NUCLEOTIDE SEQUENCE [LARGE SCALE GENOMIC DNA]</scope>
    <source>
        <strain evidence="3 4">DSM 45211</strain>
    </source>
</reference>
<proteinExistence type="predicted"/>
<dbReference type="EMBL" id="PYGE01000001">
    <property type="protein sequence ID" value="PSL08179.1"/>
    <property type="molecule type" value="Genomic_DNA"/>
</dbReference>
<dbReference type="AlphaFoldDB" id="A0A2P8EFC3"/>
<dbReference type="RefSeq" id="WP_205740413.1">
    <property type="nucleotide sequence ID" value="NZ_ML142897.1"/>
</dbReference>
<dbReference type="InterPro" id="IPR038765">
    <property type="entry name" value="Papain-like_cys_pep_sf"/>
</dbReference>
<evidence type="ECO:0000313" key="3">
    <source>
        <dbReference type="EMBL" id="PSL08179.1"/>
    </source>
</evidence>
<evidence type="ECO:0000313" key="4">
    <source>
        <dbReference type="Proteomes" id="UP000243528"/>
    </source>
</evidence>
<dbReference type="Proteomes" id="UP000243528">
    <property type="component" value="Unassembled WGS sequence"/>
</dbReference>
<gene>
    <name evidence="3" type="ORF">CLV30_101146</name>
</gene>
<name>A0A2P8EFC3_9ACTN</name>
<comment type="caution">
    <text evidence="3">The sequence shown here is derived from an EMBL/GenBank/DDBJ whole genome shotgun (WGS) entry which is preliminary data.</text>
</comment>
<dbReference type="Gene3D" id="3.90.1720.10">
    <property type="entry name" value="endopeptidase domain like (from Nostoc punctiforme)"/>
    <property type="match status" value="1"/>
</dbReference>
<feature type="region of interest" description="Disordered" evidence="1">
    <location>
        <begin position="171"/>
        <end position="204"/>
    </location>
</feature>
<evidence type="ECO:0008006" key="5">
    <source>
        <dbReference type="Google" id="ProtNLM"/>
    </source>
</evidence>
<keyword evidence="2" id="KW-0732">Signal</keyword>
<feature type="signal peptide" evidence="2">
    <location>
        <begin position="1"/>
        <end position="23"/>
    </location>
</feature>
<sequence>MKKLAVGFPFAVVGMAAVGLVFAGAGRGGAQEDQPCPPDDTAPVAELDEHQSAHARTIVAVGERHDVPEFGLAVALATAAQESMLRNLDHGDRDSVGLFQQREPWGSFGERTHPPTAAKFFYTGGAGEQPGLLDIPGWQNMPLTEAAQAVQVSAYPDAYAKWEDDAWTWLADITGTPPPDNGCDPDDGEPDKPVGEDPPPLVDDPAALRARAQAFADASEAGLPDPFYGATSYYLLCAQLAARVHGHAHSGHISALDQWQAYTASGVAVTDGSPPPPGALLFYTNQPWGHVAVYLGNGKAISNDILDEQTGRQGGVYIVDTTEFTDGAWKLPYAGWAPPIY</sequence>
<protein>
    <recommendedName>
        <fullName evidence="5">NlpC/P60 family protein</fullName>
    </recommendedName>
</protein>